<evidence type="ECO:0000259" key="2">
    <source>
        <dbReference type="PROSITE" id="PS50106"/>
    </source>
</evidence>
<dbReference type="AlphaFoldDB" id="A0ABD3PN15"/>
<protein>
    <recommendedName>
        <fullName evidence="2">PDZ domain-containing protein</fullName>
    </recommendedName>
</protein>
<proteinExistence type="predicted"/>
<name>A0ABD3PN15_9STRA</name>
<dbReference type="Gene3D" id="2.30.42.10">
    <property type="match status" value="1"/>
</dbReference>
<feature type="compositionally biased region" description="Low complexity" evidence="1">
    <location>
        <begin position="375"/>
        <end position="386"/>
    </location>
</feature>
<feature type="region of interest" description="Disordered" evidence="1">
    <location>
        <begin position="369"/>
        <end position="395"/>
    </location>
</feature>
<feature type="compositionally biased region" description="Basic and acidic residues" evidence="1">
    <location>
        <begin position="226"/>
        <end position="241"/>
    </location>
</feature>
<sequence>MDKFFGNLTGKKDDKKSSKTGDASWQGGRSDMDRIKNAGKSSDKNPSSSSNNSSNSNIPKNLLANANSALQNINLFQATPTKKGGQSLGGTQPGRLLSISLLHPGPLGIEIEKRRNATQSAIVSSVVPNSQADVAGLRRGDVLCRADDDAEFSYHDFLKLAKSNVRPLRFKVRRMDSSSSSSSSLSLQDGKGSVDALQRKQAVIAAAEAREARNKALWKKSASSTETDRSKQPPRINHADAADSALQNNTETLKAIEAVKAAEKTDVETLGYNPYEARAMTSGQARNATVKLTRGEMNAENAPPKIRGASVQSNNDAVAPGTVGAPVDPTVVVPSEFENAFSVLVTSSLDEKAVRKSLSTMRKLIHNAITKGQCNNSSNSSSNNNSNDEEASSKFRRVRLSNPKIKETITDMHGALELMMAVGFVLSENEADGETYLVFPPGEGQVQEWIQVALRRMEEYELGG</sequence>
<dbReference type="Proteomes" id="UP001516023">
    <property type="component" value="Unassembled WGS sequence"/>
</dbReference>
<dbReference type="InterPro" id="IPR018997">
    <property type="entry name" value="PUB_domain"/>
</dbReference>
<evidence type="ECO:0000313" key="4">
    <source>
        <dbReference type="Proteomes" id="UP001516023"/>
    </source>
</evidence>
<feature type="region of interest" description="Disordered" evidence="1">
    <location>
        <begin position="1"/>
        <end position="60"/>
    </location>
</feature>
<dbReference type="SUPFAM" id="SSF50156">
    <property type="entry name" value="PDZ domain-like"/>
    <property type="match status" value="1"/>
</dbReference>
<dbReference type="CDD" id="cd09212">
    <property type="entry name" value="PUB"/>
    <property type="match status" value="1"/>
</dbReference>
<evidence type="ECO:0000256" key="1">
    <source>
        <dbReference type="SAM" id="MobiDB-lite"/>
    </source>
</evidence>
<accession>A0ABD3PN15</accession>
<evidence type="ECO:0000313" key="3">
    <source>
        <dbReference type="EMBL" id="KAL3789403.1"/>
    </source>
</evidence>
<feature type="compositionally biased region" description="Low complexity" evidence="1">
    <location>
        <begin position="44"/>
        <end position="60"/>
    </location>
</feature>
<dbReference type="InterPro" id="IPR036339">
    <property type="entry name" value="PUB-like_dom_sf"/>
</dbReference>
<dbReference type="PROSITE" id="PS50106">
    <property type="entry name" value="PDZ"/>
    <property type="match status" value="1"/>
</dbReference>
<gene>
    <name evidence="3" type="ORF">HJC23_001951</name>
</gene>
<dbReference type="Gene3D" id="1.20.58.2190">
    <property type="match status" value="1"/>
</dbReference>
<feature type="domain" description="PDZ" evidence="2">
    <location>
        <begin position="96"/>
        <end position="176"/>
    </location>
</feature>
<dbReference type="SMART" id="SM00228">
    <property type="entry name" value="PDZ"/>
    <property type="match status" value="1"/>
</dbReference>
<dbReference type="EMBL" id="JABMIG020000141">
    <property type="protein sequence ID" value="KAL3789403.1"/>
    <property type="molecule type" value="Genomic_DNA"/>
</dbReference>
<keyword evidence="4" id="KW-1185">Reference proteome</keyword>
<dbReference type="Pfam" id="PF09409">
    <property type="entry name" value="PUB"/>
    <property type="match status" value="1"/>
</dbReference>
<dbReference type="InterPro" id="IPR001478">
    <property type="entry name" value="PDZ"/>
</dbReference>
<comment type="caution">
    <text evidence="3">The sequence shown here is derived from an EMBL/GenBank/DDBJ whole genome shotgun (WGS) entry which is preliminary data.</text>
</comment>
<organism evidence="3 4">
    <name type="scientific">Cyclotella cryptica</name>
    <dbReference type="NCBI Taxonomy" id="29204"/>
    <lineage>
        <taxon>Eukaryota</taxon>
        <taxon>Sar</taxon>
        <taxon>Stramenopiles</taxon>
        <taxon>Ochrophyta</taxon>
        <taxon>Bacillariophyta</taxon>
        <taxon>Coscinodiscophyceae</taxon>
        <taxon>Thalassiosirophycidae</taxon>
        <taxon>Stephanodiscales</taxon>
        <taxon>Stephanodiscaceae</taxon>
        <taxon>Cyclotella</taxon>
    </lineage>
</organism>
<feature type="compositionally biased region" description="Basic and acidic residues" evidence="1">
    <location>
        <begin position="10"/>
        <end position="19"/>
    </location>
</feature>
<dbReference type="PANTHER" id="PTHR47694">
    <property type="entry name" value="PLANT UBX DOMAIN-CONTAINING PROTEIN 2"/>
    <property type="match status" value="1"/>
</dbReference>
<dbReference type="PANTHER" id="PTHR47694:SF1">
    <property type="entry name" value="PLANT UBX DOMAIN-CONTAINING PROTEIN 2"/>
    <property type="match status" value="1"/>
</dbReference>
<reference evidence="3 4" key="1">
    <citation type="journal article" date="2020" name="G3 (Bethesda)">
        <title>Improved Reference Genome for Cyclotella cryptica CCMP332, a Model for Cell Wall Morphogenesis, Salinity Adaptation, and Lipid Production in Diatoms (Bacillariophyta).</title>
        <authorList>
            <person name="Roberts W.R."/>
            <person name="Downey K.M."/>
            <person name="Ruck E.C."/>
            <person name="Traller J.C."/>
            <person name="Alverson A.J."/>
        </authorList>
    </citation>
    <scope>NUCLEOTIDE SEQUENCE [LARGE SCALE GENOMIC DNA]</scope>
    <source>
        <strain evidence="3 4">CCMP332</strain>
    </source>
</reference>
<feature type="region of interest" description="Disordered" evidence="1">
    <location>
        <begin position="216"/>
        <end position="246"/>
    </location>
</feature>
<dbReference type="SUPFAM" id="SSF143503">
    <property type="entry name" value="PUG domain-like"/>
    <property type="match status" value="1"/>
</dbReference>
<dbReference type="InterPro" id="IPR036034">
    <property type="entry name" value="PDZ_sf"/>
</dbReference>